<reference evidence="12" key="5">
    <citation type="submission" date="2021-07" db="EMBL/GenBank/DDBJ databases">
        <title>Comparative genomics of Bacteroides fragilis group isolates reveals species-dependent resistance mechanisms and validates clinical tools for resistance prediction.</title>
        <authorList>
            <person name="Wallace M.J."/>
            <person name="Jean S."/>
            <person name="Wallace M.A."/>
            <person name="Carey-Ann B.D."/>
            <person name="Dantas G."/>
        </authorList>
    </citation>
    <scope>NUCLEOTIDE SEQUENCE</scope>
    <source>
        <strain evidence="12">BJH_160</strain>
    </source>
</reference>
<evidence type="ECO:0000313" key="7">
    <source>
        <dbReference type="EMBL" id="CUP66919.1"/>
    </source>
</evidence>
<dbReference type="SUPFAM" id="SSF88659">
    <property type="entry name" value="Sigma3 and sigma4 domains of RNA polymerase sigma factors"/>
    <property type="match status" value="1"/>
</dbReference>
<reference evidence="21 22" key="3">
    <citation type="journal article" date="2019" name="Nat. Med.">
        <title>A library of human gut bacterial isolates paired with longitudinal multiomics data enables mechanistic microbiome research.</title>
        <authorList>
            <person name="Poyet M."/>
            <person name="Groussin M."/>
            <person name="Gibbons S.M."/>
            <person name="Avila-Pacheco J."/>
            <person name="Jiang X."/>
            <person name="Kearney S.M."/>
            <person name="Perrotta A.R."/>
            <person name="Berdy B."/>
            <person name="Zhao S."/>
            <person name="Lieberman T.D."/>
            <person name="Swanson P.K."/>
            <person name="Smith M."/>
            <person name="Roesemann S."/>
            <person name="Alexander J.E."/>
            <person name="Rich S.A."/>
            <person name="Livny J."/>
            <person name="Vlamakis H."/>
            <person name="Clish C."/>
            <person name="Bullock K."/>
            <person name="Deik A."/>
            <person name="Scott J."/>
            <person name="Pierce K.A."/>
            <person name="Xavier R.J."/>
            <person name="Alm E.J."/>
        </authorList>
    </citation>
    <scope>NUCLEOTIDE SEQUENCE [LARGE SCALE GENOMIC DNA]</scope>
    <source>
        <strain evidence="11 24">BIOML-A156</strain>
        <strain evidence="10 21">BIOML-A160</strain>
        <strain evidence="9 23">BIOML-A165</strain>
        <strain evidence="8 22">BIOML-A188</strain>
    </source>
</reference>
<dbReference type="AlphaFoldDB" id="A0A139L000"/>
<dbReference type="EMBL" id="JAHYQA010000008">
    <property type="protein sequence ID" value="MCE9238506.1"/>
    <property type="molecule type" value="Genomic_DNA"/>
</dbReference>
<dbReference type="Proteomes" id="UP000460317">
    <property type="component" value="Unassembled WGS sequence"/>
</dbReference>
<keyword evidence="4" id="KW-0804">Transcription</keyword>
<dbReference type="InterPro" id="IPR013249">
    <property type="entry name" value="RNA_pol_sigma70_r4_t2"/>
</dbReference>
<dbReference type="RefSeq" id="WP_008763018.1">
    <property type="nucleotide sequence ID" value="NZ_AP022660.1"/>
</dbReference>
<feature type="domain" description="RNA polymerase sigma-70 region 2" evidence="5">
    <location>
        <begin position="18"/>
        <end position="82"/>
    </location>
</feature>
<dbReference type="PANTHER" id="PTHR43133">
    <property type="entry name" value="RNA POLYMERASE ECF-TYPE SIGMA FACTO"/>
    <property type="match status" value="1"/>
</dbReference>
<dbReference type="EMBL" id="CP083685">
    <property type="protein sequence ID" value="UYU92927.1"/>
    <property type="molecule type" value="Genomic_DNA"/>
</dbReference>
<keyword evidence="3" id="KW-0731">Sigma factor</keyword>
<proteinExistence type="inferred from homology"/>
<dbReference type="InterPro" id="IPR007627">
    <property type="entry name" value="RNA_pol_sigma70_r2"/>
</dbReference>
<evidence type="ECO:0000313" key="23">
    <source>
        <dbReference type="Proteomes" id="UP000460317"/>
    </source>
</evidence>
<dbReference type="Proteomes" id="UP001156218">
    <property type="component" value="Chromosome"/>
</dbReference>
<reference evidence="15 25" key="4">
    <citation type="submission" date="2021-06" db="EMBL/GenBank/DDBJ databases">
        <title>Interrogation of the integrated mobile genetic elements in gut-associated Bacteroides with a consensus prediction approach.</title>
        <authorList>
            <person name="Campbell D.E."/>
            <person name="Leigh J.R."/>
            <person name="Kim T."/>
            <person name="England W."/>
            <person name="Whitaker R.J."/>
            <person name="Degnan P.H."/>
        </authorList>
    </citation>
    <scope>NUCLEOTIDE SEQUENCE [LARGE SCALE GENOMIC DNA]</scope>
    <source>
        <strain evidence="17">VPI-3443</strain>
        <strain evidence="16">VPI-BTDOT2</strain>
        <strain evidence="15 25">WAL8669</strain>
    </source>
</reference>
<evidence type="ECO:0000256" key="3">
    <source>
        <dbReference type="ARBA" id="ARBA00023082"/>
    </source>
</evidence>
<dbReference type="Proteomes" id="UP001162960">
    <property type="component" value="Chromosome"/>
</dbReference>
<dbReference type="EMBL" id="CZAP01000010">
    <property type="protein sequence ID" value="CUP66919.1"/>
    <property type="molecule type" value="Genomic_DNA"/>
</dbReference>
<dbReference type="EMBL" id="WCRW01000005">
    <property type="protein sequence ID" value="KAB4456657.1"/>
    <property type="molecule type" value="Genomic_DNA"/>
</dbReference>
<dbReference type="InterPro" id="IPR036388">
    <property type="entry name" value="WH-like_DNA-bd_sf"/>
</dbReference>
<evidence type="ECO:0000313" key="13">
    <source>
        <dbReference type="EMBL" id="RHD88532.1"/>
    </source>
</evidence>
<dbReference type="Gene3D" id="1.10.10.10">
    <property type="entry name" value="Winged helix-like DNA-binding domain superfamily/Winged helix DNA-binding domain"/>
    <property type="match status" value="1"/>
</dbReference>
<dbReference type="Gene3D" id="1.10.1740.10">
    <property type="match status" value="1"/>
</dbReference>
<evidence type="ECO:0000313" key="20">
    <source>
        <dbReference type="Proteomes" id="UP000284785"/>
    </source>
</evidence>
<dbReference type="NCBIfam" id="TIGR02985">
    <property type="entry name" value="Sig70_bacteroi1"/>
    <property type="match status" value="1"/>
</dbReference>
<dbReference type="Proteomes" id="UP000488521">
    <property type="component" value="Unassembled WGS sequence"/>
</dbReference>
<dbReference type="Pfam" id="PF04542">
    <property type="entry name" value="Sigma70_r2"/>
    <property type="match status" value="1"/>
</dbReference>
<dbReference type="PATRIC" id="fig|818.29.peg.512"/>
<dbReference type="SUPFAM" id="SSF88946">
    <property type="entry name" value="Sigma2 domain of RNA polymerase sigma factors"/>
    <property type="match status" value="1"/>
</dbReference>
<evidence type="ECO:0000313" key="17">
    <source>
        <dbReference type="EMBL" id="UYU92927.1"/>
    </source>
</evidence>
<accession>A0A139L000</accession>
<reference evidence="19 20" key="2">
    <citation type="submission" date="2018-08" db="EMBL/GenBank/DDBJ databases">
        <title>A genome reference for cultivated species of the human gut microbiota.</title>
        <authorList>
            <person name="Zou Y."/>
            <person name="Xue W."/>
            <person name="Luo G."/>
        </authorList>
    </citation>
    <scope>NUCLEOTIDE SEQUENCE [LARGE SCALE GENOMIC DNA]</scope>
    <source>
        <strain evidence="14 19">AF37-12</strain>
        <strain evidence="13 20">AM30-26</strain>
    </source>
</reference>
<dbReference type="GO" id="GO:0016987">
    <property type="term" value="F:sigma factor activity"/>
    <property type="evidence" value="ECO:0007669"/>
    <property type="project" value="UniProtKB-KW"/>
</dbReference>
<dbReference type="EMBL" id="QROV01000009">
    <property type="protein sequence ID" value="RHL60109.1"/>
    <property type="molecule type" value="Genomic_DNA"/>
</dbReference>
<evidence type="ECO:0000256" key="4">
    <source>
        <dbReference type="ARBA" id="ARBA00023163"/>
    </source>
</evidence>
<dbReference type="GO" id="GO:0006352">
    <property type="term" value="P:DNA-templated transcription initiation"/>
    <property type="evidence" value="ECO:0007669"/>
    <property type="project" value="InterPro"/>
</dbReference>
<evidence type="ECO:0000313" key="19">
    <source>
        <dbReference type="Proteomes" id="UP000283616"/>
    </source>
</evidence>
<dbReference type="InterPro" id="IPR013325">
    <property type="entry name" value="RNA_pol_sigma_r2"/>
</dbReference>
<dbReference type="PANTHER" id="PTHR43133:SF46">
    <property type="entry name" value="RNA POLYMERASE SIGMA-70 FACTOR ECF SUBFAMILY"/>
    <property type="match status" value="1"/>
</dbReference>
<evidence type="ECO:0000256" key="1">
    <source>
        <dbReference type="ARBA" id="ARBA00010641"/>
    </source>
</evidence>
<dbReference type="InterPro" id="IPR014284">
    <property type="entry name" value="RNA_pol_sigma-70_dom"/>
</dbReference>
<protein>
    <submittedName>
        <fullName evidence="7">RNA polymerase ECF-type sigma factor</fullName>
    </submittedName>
    <submittedName>
        <fullName evidence="9">RNA polymerase sigma-70 factor</fullName>
    </submittedName>
</protein>
<evidence type="ECO:0000313" key="25">
    <source>
        <dbReference type="Proteomes" id="UP001156218"/>
    </source>
</evidence>
<evidence type="ECO:0000256" key="2">
    <source>
        <dbReference type="ARBA" id="ARBA00023015"/>
    </source>
</evidence>
<comment type="similarity">
    <text evidence="1">Belongs to the sigma-70 factor family. ECF subfamily.</text>
</comment>
<evidence type="ECO:0000313" key="11">
    <source>
        <dbReference type="EMBL" id="KAB4478234.1"/>
    </source>
</evidence>
<evidence type="ECO:0000313" key="16">
    <source>
        <dbReference type="EMBL" id="UYU71137.1"/>
    </source>
</evidence>
<dbReference type="Proteomes" id="UP001200544">
    <property type="component" value="Unassembled WGS sequence"/>
</dbReference>
<evidence type="ECO:0000259" key="6">
    <source>
        <dbReference type="Pfam" id="PF08281"/>
    </source>
</evidence>
<name>A0A139L000_BACT4</name>
<evidence type="ECO:0000313" key="24">
    <source>
        <dbReference type="Proteomes" id="UP000488521"/>
    </source>
</evidence>
<dbReference type="EMBL" id="CP083680">
    <property type="protein sequence ID" value="UYU66675.1"/>
    <property type="molecule type" value="Genomic_DNA"/>
</dbReference>
<reference evidence="7 18" key="1">
    <citation type="submission" date="2015-09" db="EMBL/GenBank/DDBJ databases">
        <authorList>
            <consortium name="Pathogen Informatics"/>
        </authorList>
    </citation>
    <scope>NUCLEOTIDE SEQUENCE [LARGE SCALE GENOMIC DNA]</scope>
    <source>
        <strain evidence="7 18">2789STDY5834899</strain>
    </source>
</reference>
<dbReference type="InterPro" id="IPR013324">
    <property type="entry name" value="RNA_pol_sigma_r3/r4-like"/>
</dbReference>
<dbReference type="EMBL" id="WCRS01000002">
    <property type="protein sequence ID" value="KAB4478234.1"/>
    <property type="molecule type" value="Genomic_DNA"/>
</dbReference>
<gene>
    <name evidence="7" type="primary">fecI_5</name>
    <name evidence="14" type="ORF">DW011_10155</name>
    <name evidence="13" type="ORF">DW780_10095</name>
    <name evidence="7" type="ORF">ERS852511_02828</name>
    <name evidence="11" type="ORF">GAN59_04825</name>
    <name evidence="10" type="ORF">GAN75_08665</name>
    <name evidence="9" type="ORF">GAN93_12090</name>
    <name evidence="8" type="ORF">GAO51_10550</name>
    <name evidence="12" type="ORF">K0H07_15255</name>
    <name evidence="16" type="ORF">KQP59_23195</name>
    <name evidence="15" type="ORF">KQP68_24470</name>
    <name evidence="17" type="ORF">KQP74_09875</name>
</gene>
<dbReference type="EMBL" id="WCSY01000009">
    <property type="protein sequence ID" value="KAB4313323.1"/>
    <property type="molecule type" value="Genomic_DNA"/>
</dbReference>
<evidence type="ECO:0000313" key="18">
    <source>
        <dbReference type="Proteomes" id="UP000095576"/>
    </source>
</evidence>
<evidence type="ECO:0000313" key="15">
    <source>
        <dbReference type="EMBL" id="UYU66675.1"/>
    </source>
</evidence>
<dbReference type="EMBL" id="WCSB01000009">
    <property type="protein sequence ID" value="KAB4452333.1"/>
    <property type="molecule type" value="Genomic_DNA"/>
</dbReference>
<dbReference type="Proteomes" id="UP000436825">
    <property type="component" value="Unassembled WGS sequence"/>
</dbReference>
<sequence length="183" mass="22021">MTPDQDERLLAQQFETIFTKYYSVVKYFALMLLKSEEDAKDITQDVFTKLWTKPELWAEVPNPTPYIYTLTKSTTLNFIKHKKVELAYQEKIIEKTLIDELFQSEDTLNPIYYKEAQLIIKLVLERLPEQRRMIFEMSRFKHMSNLEIAEKLNISRRTVEHHIYLTLLEMKKIIFFAFFLLLP</sequence>
<evidence type="ECO:0000313" key="21">
    <source>
        <dbReference type="Proteomes" id="UP000436825"/>
    </source>
</evidence>
<dbReference type="GO" id="GO:0003677">
    <property type="term" value="F:DNA binding"/>
    <property type="evidence" value="ECO:0007669"/>
    <property type="project" value="InterPro"/>
</dbReference>
<dbReference type="Pfam" id="PF08281">
    <property type="entry name" value="Sigma70_r4_2"/>
    <property type="match status" value="1"/>
</dbReference>
<evidence type="ECO:0000313" key="22">
    <source>
        <dbReference type="Proteomes" id="UP000440614"/>
    </source>
</evidence>
<evidence type="ECO:0000313" key="8">
    <source>
        <dbReference type="EMBL" id="KAB4313323.1"/>
    </source>
</evidence>
<organism evidence="9 23">
    <name type="scientific">Bacteroides thetaiotaomicron</name>
    <dbReference type="NCBI Taxonomy" id="818"/>
    <lineage>
        <taxon>Bacteria</taxon>
        <taxon>Pseudomonadati</taxon>
        <taxon>Bacteroidota</taxon>
        <taxon>Bacteroidia</taxon>
        <taxon>Bacteroidales</taxon>
        <taxon>Bacteroidaceae</taxon>
        <taxon>Bacteroides</taxon>
    </lineage>
</organism>
<keyword evidence="2" id="KW-0805">Transcription regulation</keyword>
<evidence type="ECO:0000313" key="9">
    <source>
        <dbReference type="EMBL" id="KAB4452333.1"/>
    </source>
</evidence>
<dbReference type="Proteomes" id="UP000284785">
    <property type="component" value="Unassembled WGS sequence"/>
</dbReference>
<evidence type="ECO:0000313" key="14">
    <source>
        <dbReference type="EMBL" id="RHL60109.1"/>
    </source>
</evidence>
<evidence type="ECO:0000313" key="10">
    <source>
        <dbReference type="EMBL" id="KAB4456657.1"/>
    </source>
</evidence>
<dbReference type="EMBL" id="CP083681">
    <property type="protein sequence ID" value="UYU71137.1"/>
    <property type="molecule type" value="Genomic_DNA"/>
</dbReference>
<dbReference type="Proteomes" id="UP001156216">
    <property type="component" value="Chromosome"/>
</dbReference>
<dbReference type="Proteomes" id="UP000440614">
    <property type="component" value="Unassembled WGS sequence"/>
</dbReference>
<dbReference type="Proteomes" id="UP000095576">
    <property type="component" value="Unassembled WGS sequence"/>
</dbReference>
<dbReference type="InterPro" id="IPR014327">
    <property type="entry name" value="RNA_pol_sigma70_bacteroid"/>
</dbReference>
<dbReference type="NCBIfam" id="TIGR02937">
    <property type="entry name" value="sigma70-ECF"/>
    <property type="match status" value="1"/>
</dbReference>
<evidence type="ECO:0000313" key="12">
    <source>
        <dbReference type="EMBL" id="MCE9238506.1"/>
    </source>
</evidence>
<feature type="domain" description="RNA polymerase sigma factor 70 region 4 type 2" evidence="6">
    <location>
        <begin position="119"/>
        <end position="167"/>
    </location>
</feature>
<evidence type="ECO:0000259" key="5">
    <source>
        <dbReference type="Pfam" id="PF04542"/>
    </source>
</evidence>
<dbReference type="InterPro" id="IPR039425">
    <property type="entry name" value="RNA_pol_sigma-70-like"/>
</dbReference>
<dbReference type="Proteomes" id="UP000283616">
    <property type="component" value="Unassembled WGS sequence"/>
</dbReference>
<dbReference type="EMBL" id="QSJP01000007">
    <property type="protein sequence ID" value="RHD88532.1"/>
    <property type="molecule type" value="Genomic_DNA"/>
</dbReference>